<dbReference type="CDD" id="cd11010">
    <property type="entry name" value="S1-P1_nuclease"/>
    <property type="match status" value="1"/>
</dbReference>
<dbReference type="SUPFAM" id="SSF48537">
    <property type="entry name" value="Phospholipase C/P1 nuclease"/>
    <property type="match status" value="1"/>
</dbReference>
<dbReference type="InterPro" id="IPR008947">
    <property type="entry name" value="PLipase_C/P1_nuclease_dom_sf"/>
</dbReference>
<keyword evidence="3" id="KW-0255">Endonuclease</keyword>
<evidence type="ECO:0000313" key="8">
    <source>
        <dbReference type="EMBL" id="SEI67549.1"/>
    </source>
</evidence>
<accession>A0A1H6SHX6</accession>
<sequence>MKTRLLLALALLLPVTHLYAWGHDGHAVVAQIADDHLTPAARAEVQRLLALEPGATLESIASWADEHRNPATGKWHYVNFPRGSDFHYTPELCPGGDQCLVAALKRQELVLGNRHASDEDRAKALRYVVHLVGDAHQPLHAGYGDDKGGNTYQVRWRGRGSNLHHVWDTGLIETFGLAPTELARRIEADVPHPAAGGDVEDWVHESGALVGSPGFYPPRKIEADYVRTWRPVVEQRLEQAGLRLAAVLNRLLS</sequence>
<keyword evidence="2" id="KW-0479">Metal-binding</keyword>
<evidence type="ECO:0000256" key="4">
    <source>
        <dbReference type="ARBA" id="ARBA00022801"/>
    </source>
</evidence>
<dbReference type="RefSeq" id="WP_091335152.1">
    <property type="nucleotide sequence ID" value="NZ_FNYC01000002.1"/>
</dbReference>
<feature type="signal peptide" evidence="7">
    <location>
        <begin position="1"/>
        <end position="20"/>
    </location>
</feature>
<dbReference type="GO" id="GO:0016788">
    <property type="term" value="F:hydrolase activity, acting on ester bonds"/>
    <property type="evidence" value="ECO:0007669"/>
    <property type="project" value="InterPro"/>
</dbReference>
<dbReference type="Pfam" id="PF02265">
    <property type="entry name" value="S1-P1_nuclease"/>
    <property type="match status" value="1"/>
</dbReference>
<dbReference type="PANTHER" id="PTHR33146:SF26">
    <property type="entry name" value="ENDONUCLEASE 4"/>
    <property type="match status" value="1"/>
</dbReference>
<organism evidence="8 9">
    <name type="scientific">Frateuria terrea</name>
    <dbReference type="NCBI Taxonomy" id="529704"/>
    <lineage>
        <taxon>Bacteria</taxon>
        <taxon>Pseudomonadati</taxon>
        <taxon>Pseudomonadota</taxon>
        <taxon>Gammaproteobacteria</taxon>
        <taxon>Lysobacterales</taxon>
        <taxon>Rhodanobacteraceae</taxon>
        <taxon>Frateuria</taxon>
    </lineage>
</organism>
<dbReference type="GO" id="GO:0003676">
    <property type="term" value="F:nucleic acid binding"/>
    <property type="evidence" value="ECO:0007669"/>
    <property type="project" value="InterPro"/>
</dbReference>
<dbReference type="EMBL" id="FNYC01000002">
    <property type="protein sequence ID" value="SEI67549.1"/>
    <property type="molecule type" value="Genomic_DNA"/>
</dbReference>
<dbReference type="PANTHER" id="PTHR33146">
    <property type="entry name" value="ENDONUCLEASE 4"/>
    <property type="match status" value="1"/>
</dbReference>
<proteinExistence type="predicted"/>
<dbReference type="STRING" id="529704.SAMN02927913_1340"/>
<dbReference type="Proteomes" id="UP000199420">
    <property type="component" value="Unassembled WGS sequence"/>
</dbReference>
<keyword evidence="5" id="KW-1015">Disulfide bond</keyword>
<reference evidence="8 9" key="1">
    <citation type="submission" date="2016-10" db="EMBL/GenBank/DDBJ databases">
        <authorList>
            <person name="de Groot N.N."/>
        </authorList>
    </citation>
    <scope>NUCLEOTIDE SEQUENCE [LARGE SCALE GENOMIC DNA]</scope>
    <source>
        <strain evidence="8 9">DSM 26515</strain>
    </source>
</reference>
<evidence type="ECO:0000256" key="2">
    <source>
        <dbReference type="ARBA" id="ARBA00022723"/>
    </source>
</evidence>
<dbReference type="AlphaFoldDB" id="A0A1H6SHX6"/>
<evidence type="ECO:0000256" key="5">
    <source>
        <dbReference type="ARBA" id="ARBA00023157"/>
    </source>
</evidence>
<dbReference type="InterPro" id="IPR003154">
    <property type="entry name" value="S1/P1nuclease"/>
</dbReference>
<keyword evidence="4" id="KW-0378">Hydrolase</keyword>
<evidence type="ECO:0000256" key="3">
    <source>
        <dbReference type="ARBA" id="ARBA00022759"/>
    </source>
</evidence>
<evidence type="ECO:0000256" key="7">
    <source>
        <dbReference type="SAM" id="SignalP"/>
    </source>
</evidence>
<feature type="chain" id="PRO_5011788727" evidence="7">
    <location>
        <begin position="21"/>
        <end position="253"/>
    </location>
</feature>
<dbReference type="GO" id="GO:0046872">
    <property type="term" value="F:metal ion binding"/>
    <property type="evidence" value="ECO:0007669"/>
    <property type="project" value="UniProtKB-KW"/>
</dbReference>
<evidence type="ECO:0000256" key="6">
    <source>
        <dbReference type="ARBA" id="ARBA00023180"/>
    </source>
</evidence>
<keyword evidence="7" id="KW-0732">Signal</keyword>
<evidence type="ECO:0000256" key="1">
    <source>
        <dbReference type="ARBA" id="ARBA00022722"/>
    </source>
</evidence>
<dbReference type="Gene3D" id="1.10.575.10">
    <property type="entry name" value="P1 Nuclease"/>
    <property type="match status" value="1"/>
</dbReference>
<dbReference type="OrthoDB" id="267579at2"/>
<keyword evidence="9" id="KW-1185">Reference proteome</keyword>
<name>A0A1H6SHX6_9GAMM</name>
<gene>
    <name evidence="8" type="ORF">SAMN04487997_1425</name>
</gene>
<keyword evidence="1" id="KW-0540">Nuclease</keyword>
<keyword evidence="6" id="KW-0325">Glycoprotein</keyword>
<dbReference type="GO" id="GO:0004519">
    <property type="term" value="F:endonuclease activity"/>
    <property type="evidence" value="ECO:0007669"/>
    <property type="project" value="UniProtKB-KW"/>
</dbReference>
<dbReference type="GO" id="GO:0006308">
    <property type="term" value="P:DNA catabolic process"/>
    <property type="evidence" value="ECO:0007669"/>
    <property type="project" value="InterPro"/>
</dbReference>
<protein>
    <submittedName>
        <fullName evidence="8">S1/P1 Nuclease</fullName>
    </submittedName>
</protein>
<evidence type="ECO:0000313" key="9">
    <source>
        <dbReference type="Proteomes" id="UP000199420"/>
    </source>
</evidence>